<keyword evidence="5 6" id="KW-0694">RNA-binding</keyword>
<reference evidence="8 9" key="1">
    <citation type="submission" date="2014-11" db="EMBL/GenBank/DDBJ databases">
        <title>Genome sequence of Flavihumibacter solisilvae 3-3.</title>
        <authorList>
            <person name="Zhou G."/>
            <person name="Li M."/>
            <person name="Wang G."/>
        </authorList>
    </citation>
    <scope>NUCLEOTIDE SEQUENCE [LARGE SCALE GENOMIC DNA]</scope>
    <source>
        <strain evidence="8 9">3-3</strain>
    </source>
</reference>
<organism evidence="8 9">
    <name type="scientific">Flavihumibacter solisilvae</name>
    <dbReference type="NCBI Taxonomy" id="1349421"/>
    <lineage>
        <taxon>Bacteria</taxon>
        <taxon>Pseudomonadati</taxon>
        <taxon>Bacteroidota</taxon>
        <taxon>Chitinophagia</taxon>
        <taxon>Chitinophagales</taxon>
        <taxon>Chitinophagaceae</taxon>
        <taxon>Flavihumibacter</taxon>
    </lineage>
</organism>
<keyword evidence="1" id="KW-0963">Cytoplasm</keyword>
<dbReference type="InterPro" id="IPR029063">
    <property type="entry name" value="SAM-dependent_MTases_sf"/>
</dbReference>
<evidence type="ECO:0000256" key="6">
    <source>
        <dbReference type="PROSITE-ProRule" id="PRU01023"/>
    </source>
</evidence>
<feature type="binding site" evidence="6">
    <location>
        <position position="180"/>
    </location>
    <ligand>
        <name>S-adenosyl-L-methionine</name>
        <dbReference type="ChEBI" id="CHEBI:59789"/>
    </ligand>
</feature>
<dbReference type="InterPro" id="IPR001678">
    <property type="entry name" value="MeTrfase_RsmB-F_NOP2_dom"/>
</dbReference>
<keyword evidence="3 6" id="KW-0808">Transferase</keyword>
<sequence>MPISSEIVNAISNAPGFDEKSFREIHENGSQVVSVRINPSKSPDKTALSFDLAAKVPWSSYGYYLAERPIFTFDPLLHAGAFYVQEASSMFLEQAMRQHLQPGQPVAALDLCAAPGGKSTHIQSLLPEGSVLVSNEVIRSRVTILEENLVKWGAGNVVITNSDPRDFSAMPGLFDLMVIDAPCSGSGMFRRDPASMDGWSTDLVTLCSERQQRILADAWPALKEGGLLIYSTCSYSVEENERVADWITETLGAESLGVEADPEWNIVPSRSDRTGAAGYRFYPDRLKGEGFYLAVFRKTAVSGHPGRISGKPKWEKVPKLVRAGMQPWLENDNLEFISISDNIIALSEPVARMLPYIQHLYIRSAGISIGKWAKTELVPAHHLAMSNLLSGSIPAIELDKNAALQYLRREEIPASGPVRGWSLVKYCGHSLGWIKNLGNRANNYYPKEWRILRSA</sequence>
<evidence type="ECO:0000256" key="3">
    <source>
        <dbReference type="ARBA" id="ARBA00022679"/>
    </source>
</evidence>
<keyword evidence="9" id="KW-1185">Reference proteome</keyword>
<name>A0A0C1KZM7_9BACT</name>
<dbReference type="InterPro" id="IPR031341">
    <property type="entry name" value="Methyltr_RsmF_N"/>
</dbReference>
<dbReference type="GO" id="GO:0008173">
    <property type="term" value="F:RNA methyltransferase activity"/>
    <property type="evidence" value="ECO:0007669"/>
    <property type="project" value="InterPro"/>
</dbReference>
<dbReference type="STRING" id="1349421.OI18_18080"/>
<dbReference type="RefSeq" id="WP_039142405.1">
    <property type="nucleotide sequence ID" value="NZ_JSVC01000021.1"/>
</dbReference>
<gene>
    <name evidence="8" type="ORF">OI18_18080</name>
</gene>
<dbReference type="PROSITE" id="PS51686">
    <property type="entry name" value="SAM_MT_RSMB_NOP"/>
    <property type="match status" value="1"/>
</dbReference>
<dbReference type="GO" id="GO:0003723">
    <property type="term" value="F:RNA binding"/>
    <property type="evidence" value="ECO:0007669"/>
    <property type="project" value="UniProtKB-UniRule"/>
</dbReference>
<evidence type="ECO:0000256" key="4">
    <source>
        <dbReference type="ARBA" id="ARBA00022691"/>
    </source>
</evidence>
<accession>A0A0C1KZM7</accession>
<keyword evidence="2 6" id="KW-0489">Methyltransferase</keyword>
<dbReference type="InterPro" id="IPR027391">
    <property type="entry name" value="Nol1_Nop2_Fmu_2"/>
</dbReference>
<dbReference type="InterPro" id="IPR049560">
    <property type="entry name" value="MeTrfase_RsmB-F_NOP2_cat"/>
</dbReference>
<dbReference type="Pfam" id="PF13636">
    <property type="entry name" value="Methyltranf_PUA"/>
    <property type="match status" value="1"/>
</dbReference>
<proteinExistence type="inferred from homology"/>
<evidence type="ECO:0000313" key="9">
    <source>
        <dbReference type="Proteomes" id="UP000031408"/>
    </source>
</evidence>
<keyword evidence="4 6" id="KW-0949">S-adenosyl-L-methionine</keyword>
<dbReference type="GO" id="GO:0001510">
    <property type="term" value="P:RNA methylation"/>
    <property type="evidence" value="ECO:0007669"/>
    <property type="project" value="InterPro"/>
</dbReference>
<dbReference type="Pfam" id="PF17125">
    <property type="entry name" value="Methyltr_RsmF_N"/>
    <property type="match status" value="1"/>
</dbReference>
<evidence type="ECO:0000313" key="8">
    <source>
        <dbReference type="EMBL" id="KIC93172.1"/>
    </source>
</evidence>
<dbReference type="Gene3D" id="3.40.50.150">
    <property type="entry name" value="Vaccinia Virus protein VP39"/>
    <property type="match status" value="1"/>
</dbReference>
<dbReference type="EMBL" id="JSVC01000021">
    <property type="protein sequence ID" value="KIC93172.1"/>
    <property type="molecule type" value="Genomic_DNA"/>
</dbReference>
<comment type="similarity">
    <text evidence="6">Belongs to the class I-like SAM-binding methyltransferase superfamily. RsmB/NOP family.</text>
</comment>
<dbReference type="Proteomes" id="UP000031408">
    <property type="component" value="Unassembled WGS sequence"/>
</dbReference>
<dbReference type="PANTHER" id="PTHR22807">
    <property type="entry name" value="NOP2 YEAST -RELATED NOL1/NOP2/FMU SUN DOMAIN-CONTAINING"/>
    <property type="match status" value="1"/>
</dbReference>
<dbReference type="PANTHER" id="PTHR22807:SF30">
    <property type="entry name" value="28S RRNA (CYTOSINE(4447)-C(5))-METHYLTRANSFERASE-RELATED"/>
    <property type="match status" value="1"/>
</dbReference>
<evidence type="ECO:0000256" key="1">
    <source>
        <dbReference type="ARBA" id="ARBA00022490"/>
    </source>
</evidence>
<dbReference type="SUPFAM" id="SSF53335">
    <property type="entry name" value="S-adenosyl-L-methionine-dependent methyltransferases"/>
    <property type="match status" value="1"/>
</dbReference>
<feature type="active site" description="Nucleophile" evidence="6">
    <location>
        <position position="233"/>
    </location>
</feature>
<evidence type="ECO:0000256" key="5">
    <source>
        <dbReference type="ARBA" id="ARBA00022884"/>
    </source>
</evidence>
<dbReference type="AlphaFoldDB" id="A0A0C1KZM7"/>
<evidence type="ECO:0000256" key="2">
    <source>
        <dbReference type="ARBA" id="ARBA00022603"/>
    </source>
</evidence>
<dbReference type="Gene3D" id="2.30.130.60">
    <property type="match status" value="1"/>
</dbReference>
<dbReference type="CDD" id="cd02440">
    <property type="entry name" value="AdoMet_MTases"/>
    <property type="match status" value="1"/>
</dbReference>
<comment type="caution">
    <text evidence="8">The sequence shown here is derived from an EMBL/GenBank/DDBJ whole genome shotgun (WGS) entry which is preliminary data.</text>
</comment>
<dbReference type="Pfam" id="PF01189">
    <property type="entry name" value="Methyltr_RsmB-F"/>
    <property type="match status" value="1"/>
</dbReference>
<feature type="binding site" evidence="6">
    <location>
        <begin position="112"/>
        <end position="118"/>
    </location>
    <ligand>
        <name>S-adenosyl-L-methionine</name>
        <dbReference type="ChEBI" id="CHEBI:59789"/>
    </ligand>
</feature>
<dbReference type="Gene3D" id="3.30.70.1170">
    <property type="entry name" value="Sun protein, domain 3"/>
    <property type="match status" value="1"/>
</dbReference>
<dbReference type="PRINTS" id="PR02008">
    <property type="entry name" value="RCMTFAMILY"/>
</dbReference>
<dbReference type="InterPro" id="IPR023267">
    <property type="entry name" value="RCMT"/>
</dbReference>
<feature type="binding site" evidence="6">
    <location>
        <position position="163"/>
    </location>
    <ligand>
        <name>S-adenosyl-L-methionine</name>
        <dbReference type="ChEBI" id="CHEBI:59789"/>
    </ligand>
</feature>
<feature type="domain" description="SAM-dependent MTase RsmB/NOP-type" evidence="7">
    <location>
        <begin position="1"/>
        <end position="299"/>
    </location>
</feature>
<evidence type="ECO:0000259" key="7">
    <source>
        <dbReference type="PROSITE" id="PS51686"/>
    </source>
</evidence>
<protein>
    <recommendedName>
        <fullName evidence="7">SAM-dependent MTase RsmB/NOP-type domain-containing protein</fullName>
    </recommendedName>
</protein>
<feature type="binding site" evidence="6">
    <location>
        <position position="136"/>
    </location>
    <ligand>
        <name>S-adenosyl-L-methionine</name>
        <dbReference type="ChEBI" id="CHEBI:59789"/>
    </ligand>
</feature>